<feature type="transmembrane region" description="Helical" evidence="6">
    <location>
        <begin position="182"/>
        <end position="200"/>
    </location>
</feature>
<comment type="subcellular location">
    <subcellularLocation>
        <location evidence="1">Membrane</location>
        <topology evidence="1">Multi-pass membrane protein</topology>
    </subcellularLocation>
</comment>
<protein>
    <recommendedName>
        <fullName evidence="7">EamA domain-containing protein</fullName>
    </recommendedName>
</protein>
<evidence type="ECO:0000256" key="6">
    <source>
        <dbReference type="SAM" id="Phobius"/>
    </source>
</evidence>
<dbReference type="Pfam" id="PF00892">
    <property type="entry name" value="EamA"/>
    <property type="match status" value="2"/>
</dbReference>
<name>A0A317JQG0_9BACT</name>
<organism evidence="8 9">
    <name type="scientific">Candidatus Cerribacteria bacterium 'Amazon FNV 2010 28 9'</name>
    <dbReference type="NCBI Taxonomy" id="2081795"/>
    <lineage>
        <taxon>Bacteria</taxon>
        <taxon>Candidatus Cerribacteria</taxon>
    </lineage>
</organism>
<evidence type="ECO:0000259" key="7">
    <source>
        <dbReference type="Pfam" id="PF00892"/>
    </source>
</evidence>
<dbReference type="InterPro" id="IPR050638">
    <property type="entry name" value="AA-Vitamin_Transporters"/>
</dbReference>
<feature type="transmembrane region" description="Helical" evidence="6">
    <location>
        <begin position="37"/>
        <end position="58"/>
    </location>
</feature>
<dbReference type="PANTHER" id="PTHR32322:SF2">
    <property type="entry name" value="EAMA DOMAIN-CONTAINING PROTEIN"/>
    <property type="match status" value="1"/>
</dbReference>
<feature type="transmembrane region" description="Helical" evidence="6">
    <location>
        <begin position="101"/>
        <end position="118"/>
    </location>
</feature>
<comment type="caution">
    <text evidence="8">The sequence shown here is derived from an EMBL/GenBank/DDBJ whole genome shotgun (WGS) entry which is preliminary data.</text>
</comment>
<evidence type="ECO:0000256" key="3">
    <source>
        <dbReference type="ARBA" id="ARBA00022692"/>
    </source>
</evidence>
<gene>
    <name evidence="8" type="ORF">C5B42_00365</name>
</gene>
<feature type="transmembrane region" description="Helical" evidence="6">
    <location>
        <begin position="70"/>
        <end position="89"/>
    </location>
</feature>
<feature type="domain" description="EamA" evidence="7">
    <location>
        <begin position="155"/>
        <end position="291"/>
    </location>
</feature>
<evidence type="ECO:0000313" key="9">
    <source>
        <dbReference type="Proteomes" id="UP000246104"/>
    </source>
</evidence>
<feature type="transmembrane region" description="Helical" evidence="6">
    <location>
        <begin position="245"/>
        <end position="266"/>
    </location>
</feature>
<dbReference type="InterPro" id="IPR000620">
    <property type="entry name" value="EamA_dom"/>
</dbReference>
<dbReference type="InterPro" id="IPR037185">
    <property type="entry name" value="EmrE-like"/>
</dbReference>
<feature type="transmembrane region" description="Helical" evidence="6">
    <location>
        <begin position="273"/>
        <end position="291"/>
    </location>
</feature>
<evidence type="ECO:0000256" key="2">
    <source>
        <dbReference type="ARBA" id="ARBA00007362"/>
    </source>
</evidence>
<feature type="transmembrane region" description="Helical" evidence="6">
    <location>
        <begin position="124"/>
        <end position="141"/>
    </location>
</feature>
<keyword evidence="3 6" id="KW-0812">Transmembrane</keyword>
<comment type="similarity">
    <text evidence="2">Belongs to the EamA transporter family.</text>
</comment>
<keyword evidence="5 6" id="KW-0472">Membrane</keyword>
<dbReference type="EMBL" id="PSRQ01000008">
    <property type="protein sequence ID" value="PWU24181.1"/>
    <property type="molecule type" value="Genomic_DNA"/>
</dbReference>
<evidence type="ECO:0000313" key="8">
    <source>
        <dbReference type="EMBL" id="PWU24181.1"/>
    </source>
</evidence>
<proteinExistence type="inferred from homology"/>
<evidence type="ECO:0000256" key="1">
    <source>
        <dbReference type="ARBA" id="ARBA00004141"/>
    </source>
</evidence>
<feature type="domain" description="EamA" evidence="7">
    <location>
        <begin position="2"/>
        <end position="142"/>
    </location>
</feature>
<dbReference type="Proteomes" id="UP000246104">
    <property type="component" value="Unassembled WGS sequence"/>
</dbReference>
<dbReference type="AlphaFoldDB" id="A0A317JQG0"/>
<feature type="transmembrane region" description="Helical" evidence="6">
    <location>
        <begin position="153"/>
        <end position="170"/>
    </location>
</feature>
<keyword evidence="4 6" id="KW-1133">Transmembrane helix</keyword>
<feature type="transmembrane region" description="Helical" evidence="6">
    <location>
        <begin position="221"/>
        <end position="239"/>
    </location>
</feature>
<accession>A0A317JQG0</accession>
<dbReference type="PANTHER" id="PTHR32322">
    <property type="entry name" value="INNER MEMBRANE TRANSPORTER"/>
    <property type="match status" value="1"/>
</dbReference>
<evidence type="ECO:0000256" key="5">
    <source>
        <dbReference type="ARBA" id="ARBA00023136"/>
    </source>
</evidence>
<reference evidence="8 9" key="1">
    <citation type="submission" date="2018-02" db="EMBL/GenBank/DDBJ databases">
        <title>Genomic Reconstructions from Amazon Rainforest and Pasture Soil Reveal Novel Insights into the Physiology of Candidate Phyla in Tropical Sites.</title>
        <authorList>
            <person name="Kroeger M.E."/>
            <person name="Delmont T."/>
            <person name="Eren A.M."/>
            <person name="Guo J."/>
            <person name="Meyer K.M."/>
            <person name="Khan K."/>
            <person name="Rodrigues J.L.M."/>
            <person name="Bohannan B.J.M."/>
            <person name="Tringe S."/>
            <person name="Borges C.D."/>
            <person name="Tiedje J."/>
            <person name="Tsai S.M."/>
            <person name="Nusslein K."/>
        </authorList>
    </citation>
    <scope>NUCLEOTIDE SEQUENCE [LARGE SCALE GENOMIC DNA]</scope>
    <source>
        <strain evidence="8">Amazon FNV 2010 28 9</strain>
    </source>
</reference>
<dbReference type="GO" id="GO:0016020">
    <property type="term" value="C:membrane"/>
    <property type="evidence" value="ECO:0007669"/>
    <property type="project" value="UniProtKB-SubCell"/>
</dbReference>
<feature type="transmembrane region" description="Helical" evidence="6">
    <location>
        <begin position="6"/>
        <end position="25"/>
    </location>
</feature>
<sequence length="292" mass="33380">MSWLIFSIISILFTVTYGLISKSILSKNENFDPIPYAFVLFTSVSIYSFILYFLHPIQVFNIQALANPQFLQYFIPVCLLYAAAPSLYYRVLKHLPISEVTILYALTGIYALFFGLAIHSELFSLFRIFGALFIFVSVLLVSLHGKKARFNRYFWMMVVATLLYAIAAMIDNKIVESHFIDTTLYQALNFGIPAFILLLLNPRNAKDVSKIIKNKTTLIHTYVNGLFFFFSFFFIFKAYEAGGYASQVNLVLSTETIVTVIFAAFFLKERKYLNVKIIAALFATLGVYLLSR</sequence>
<evidence type="ECO:0000256" key="4">
    <source>
        <dbReference type="ARBA" id="ARBA00022989"/>
    </source>
</evidence>
<dbReference type="SUPFAM" id="SSF103481">
    <property type="entry name" value="Multidrug resistance efflux transporter EmrE"/>
    <property type="match status" value="2"/>
</dbReference>